<protein>
    <recommendedName>
        <fullName evidence="5">Dienelactone hydrolase</fullName>
    </recommendedName>
</protein>
<sequence length="341" mass="36570">MKWPMPRILLIVLCLLTSVAHAAGSQLLRVPPSDGRPALTGMVWYPCADDVGASAAGAAARNGARCPMRGDALPLVVISHGSASSFGAHYDTAEALAEHGFVVAAINHPGDTTNDESEIGSLSTLLVDRPADMKRLIDFMLTGWHDAARLDPRRIGFFGFSRGALTGLIIAGGKPELSRMIVECENEPTWGVCQNPILPRRPLPRDARIRAMVLADPVFGAIFASGLAGMTIPVQLWASEYGGDGMSPSDVEAVARGLPEKPAYFVVPRAAHFAFIAPCDRASMEAVPRICNDGEGFDRIRFHQTFNARVVGFFEQTLRDSRPAATPGVGQPRAQNETSRT</sequence>
<feature type="region of interest" description="Disordered" evidence="1">
    <location>
        <begin position="321"/>
        <end position="341"/>
    </location>
</feature>
<evidence type="ECO:0000256" key="1">
    <source>
        <dbReference type="SAM" id="MobiDB-lite"/>
    </source>
</evidence>
<evidence type="ECO:0008006" key="5">
    <source>
        <dbReference type="Google" id="ProtNLM"/>
    </source>
</evidence>
<dbReference type="Proteomes" id="UP000010087">
    <property type="component" value="Chromosome 2"/>
</dbReference>
<evidence type="ECO:0000256" key="2">
    <source>
        <dbReference type="SAM" id="SignalP"/>
    </source>
</evidence>
<dbReference type="PATRIC" id="fig|884204.3.peg.6704"/>
<keyword evidence="2" id="KW-0732">Signal</keyword>
<dbReference type="PIRSF" id="PIRSF031982">
    <property type="entry name" value="UCP031982_abhydr"/>
    <property type="match status" value="1"/>
</dbReference>
<dbReference type="Gene3D" id="3.40.50.1820">
    <property type="entry name" value="alpha/beta hydrolase"/>
    <property type="match status" value="1"/>
</dbReference>
<organism evidence="3 4">
    <name type="scientific">Burkholderia pseudomallei (strain 1026b)</name>
    <dbReference type="NCBI Taxonomy" id="884204"/>
    <lineage>
        <taxon>Bacteria</taxon>
        <taxon>Pseudomonadati</taxon>
        <taxon>Pseudomonadota</taxon>
        <taxon>Betaproteobacteria</taxon>
        <taxon>Burkholderiales</taxon>
        <taxon>Burkholderiaceae</taxon>
        <taxon>Burkholderia</taxon>
        <taxon>pseudomallei group</taxon>
    </lineage>
</organism>
<dbReference type="SUPFAM" id="SSF53474">
    <property type="entry name" value="alpha/beta-Hydrolases"/>
    <property type="match status" value="1"/>
</dbReference>
<dbReference type="InterPro" id="IPR016986">
    <property type="entry name" value="UCP031982_abhydr"/>
</dbReference>
<dbReference type="KEGG" id="bpz:BP1026B_II2216"/>
<evidence type="ECO:0000313" key="4">
    <source>
        <dbReference type="Proteomes" id="UP000010087"/>
    </source>
</evidence>
<accession>A0A0H3HVN7</accession>
<dbReference type="RefSeq" id="WP_004553829.1">
    <property type="nucleotide sequence ID" value="NC_017832.1"/>
</dbReference>
<evidence type="ECO:0000313" key="3">
    <source>
        <dbReference type="EMBL" id="AFI70433.1"/>
    </source>
</evidence>
<feature type="signal peptide" evidence="2">
    <location>
        <begin position="1"/>
        <end position="22"/>
    </location>
</feature>
<reference evidence="3 4" key="1">
    <citation type="journal article" date="2012" name="PLoS ONE">
        <title>Evolution of Burkholderia pseudomallei in recurrent melioidosis.</title>
        <authorList>
            <person name="Hayden H.S."/>
            <person name="Lim R."/>
            <person name="Brittnacher M.J."/>
            <person name="Sims E.H."/>
            <person name="Ramage E.R."/>
            <person name="Fong C."/>
            <person name="Wu Z."/>
            <person name="Crist E."/>
            <person name="Chang J."/>
            <person name="Zhou Y."/>
            <person name="Radey M."/>
            <person name="Rohmer L."/>
            <person name="Haugen E."/>
            <person name="Gillett W."/>
            <person name="Wuthiekanun V."/>
            <person name="Peacock S.J."/>
            <person name="Kaul R."/>
            <person name="Miller S.I."/>
            <person name="Manoil C."/>
            <person name="Jacobs M.A."/>
        </authorList>
    </citation>
    <scope>NUCLEOTIDE SEQUENCE [LARGE SCALE GENOMIC DNA]</scope>
    <source>
        <strain evidence="3 4">1026b</strain>
    </source>
</reference>
<feature type="chain" id="PRO_5002611429" description="Dienelactone hydrolase" evidence="2">
    <location>
        <begin position="23"/>
        <end position="341"/>
    </location>
</feature>
<gene>
    <name evidence="3" type="ordered locus">BP1026B_II2216</name>
</gene>
<dbReference type="AlphaFoldDB" id="A0A0H3HVN7"/>
<dbReference type="EMBL" id="CP002834">
    <property type="protein sequence ID" value="AFI70433.1"/>
    <property type="molecule type" value="Genomic_DNA"/>
</dbReference>
<dbReference type="InterPro" id="IPR029058">
    <property type="entry name" value="AB_hydrolase_fold"/>
</dbReference>
<proteinExistence type="predicted"/>
<name>A0A0H3HVN7_BURP2</name>